<dbReference type="STRING" id="225164.V3ZZE9"/>
<feature type="region of interest" description="Disordered" evidence="5">
    <location>
        <begin position="1404"/>
        <end position="1424"/>
    </location>
</feature>
<feature type="compositionally biased region" description="Basic residues" evidence="5">
    <location>
        <begin position="1075"/>
        <end position="1086"/>
    </location>
</feature>
<feature type="compositionally biased region" description="Polar residues" evidence="5">
    <location>
        <begin position="737"/>
        <end position="753"/>
    </location>
</feature>
<dbReference type="PANTHER" id="PTHR15375">
    <property type="entry name" value="ACTIVATOR OF S-PHASE KINASE-RELATED"/>
    <property type="match status" value="1"/>
</dbReference>
<protein>
    <recommendedName>
        <fullName evidence="6">DBF4-type domain-containing protein</fullName>
    </recommendedName>
</protein>
<dbReference type="KEGG" id="lgi:LOTGIDRAFT_234802"/>
<gene>
    <name evidence="7" type="ORF">LOTGIDRAFT_234802</name>
</gene>
<feature type="region of interest" description="Disordered" evidence="5">
    <location>
        <begin position="1"/>
        <end position="26"/>
    </location>
</feature>
<feature type="compositionally biased region" description="Basic residues" evidence="5">
    <location>
        <begin position="1292"/>
        <end position="1304"/>
    </location>
</feature>
<feature type="region of interest" description="Disordered" evidence="5">
    <location>
        <begin position="1281"/>
        <end position="1313"/>
    </location>
</feature>
<feature type="compositionally biased region" description="Basic and acidic residues" evidence="5">
    <location>
        <begin position="367"/>
        <end position="387"/>
    </location>
</feature>
<dbReference type="OMA" id="ECVIKRN"/>
<organism evidence="7 8">
    <name type="scientific">Lottia gigantea</name>
    <name type="common">Giant owl limpet</name>
    <dbReference type="NCBI Taxonomy" id="225164"/>
    <lineage>
        <taxon>Eukaryota</taxon>
        <taxon>Metazoa</taxon>
        <taxon>Spiralia</taxon>
        <taxon>Lophotrochozoa</taxon>
        <taxon>Mollusca</taxon>
        <taxon>Gastropoda</taxon>
        <taxon>Patellogastropoda</taxon>
        <taxon>Lottioidea</taxon>
        <taxon>Lottiidae</taxon>
        <taxon>Lottia</taxon>
    </lineage>
</organism>
<keyword evidence="2 4" id="KW-0863">Zinc-finger</keyword>
<dbReference type="SMART" id="SM00586">
    <property type="entry name" value="ZnF_DBF"/>
    <property type="match status" value="1"/>
</dbReference>
<dbReference type="PANTHER" id="PTHR15375:SF26">
    <property type="entry name" value="PROTEIN CHIFFON"/>
    <property type="match status" value="1"/>
</dbReference>
<dbReference type="InterPro" id="IPR006572">
    <property type="entry name" value="Znf_DBF"/>
</dbReference>
<feature type="compositionally biased region" description="Polar residues" evidence="5">
    <location>
        <begin position="98"/>
        <end position="123"/>
    </location>
</feature>
<evidence type="ECO:0000256" key="2">
    <source>
        <dbReference type="ARBA" id="ARBA00022771"/>
    </source>
</evidence>
<feature type="region of interest" description="Disordered" evidence="5">
    <location>
        <begin position="365"/>
        <end position="406"/>
    </location>
</feature>
<feature type="region of interest" description="Disordered" evidence="5">
    <location>
        <begin position="732"/>
        <end position="776"/>
    </location>
</feature>
<evidence type="ECO:0000256" key="4">
    <source>
        <dbReference type="PROSITE-ProRule" id="PRU00600"/>
    </source>
</evidence>
<dbReference type="GO" id="GO:1901987">
    <property type="term" value="P:regulation of cell cycle phase transition"/>
    <property type="evidence" value="ECO:0007669"/>
    <property type="project" value="TreeGrafter"/>
</dbReference>
<feature type="region of interest" description="Disordered" evidence="5">
    <location>
        <begin position="242"/>
        <end position="284"/>
    </location>
</feature>
<dbReference type="GO" id="GO:0031431">
    <property type="term" value="C:Dbf4-dependent protein kinase complex"/>
    <property type="evidence" value="ECO:0007669"/>
    <property type="project" value="TreeGrafter"/>
</dbReference>
<evidence type="ECO:0000313" key="8">
    <source>
        <dbReference type="Proteomes" id="UP000030746"/>
    </source>
</evidence>
<dbReference type="RefSeq" id="XP_009061348.1">
    <property type="nucleotide sequence ID" value="XM_009063100.1"/>
</dbReference>
<dbReference type="CTD" id="20249642"/>
<evidence type="ECO:0000313" key="7">
    <source>
        <dbReference type="EMBL" id="ESO88035.1"/>
    </source>
</evidence>
<dbReference type="GO" id="GO:0043539">
    <property type="term" value="F:protein serine/threonine kinase activator activity"/>
    <property type="evidence" value="ECO:0007669"/>
    <property type="project" value="TreeGrafter"/>
</dbReference>
<feature type="compositionally biased region" description="Polar residues" evidence="5">
    <location>
        <begin position="255"/>
        <end position="265"/>
    </location>
</feature>
<dbReference type="FunFam" id="6.10.250.3410:FF:000001">
    <property type="entry name" value="Protein DBF4 homolog A"/>
    <property type="match status" value="1"/>
</dbReference>
<dbReference type="InterPro" id="IPR051590">
    <property type="entry name" value="Replication_Regulatory_Kinase"/>
</dbReference>
<evidence type="ECO:0000256" key="1">
    <source>
        <dbReference type="ARBA" id="ARBA00022723"/>
    </source>
</evidence>
<dbReference type="GO" id="GO:0008270">
    <property type="term" value="F:zinc ion binding"/>
    <property type="evidence" value="ECO:0007669"/>
    <property type="project" value="UniProtKB-KW"/>
</dbReference>
<sequence length="1445" mass="162900">MKKDYGDIKQFSGKKSAPKGAKKKLEFKQKLPLSGKTIYLDVKDVRHRKKLDDSLKSLGAEVEKFLSKEINYVISSNTNTTLPNKTNDGNKDRPDSPSFVSTPSPFNSGQGGSPTENYKQKTQTRAQAMVKLAQSQVQITPVLQNAEKFGIKVVPLEAALKWVEKEFSKLQTTSTAFKPQVIKKKTQFKVKKLRAPLIKYEAINLHYRPIQLELDSWPHCNVDTSAGSCPFDGSTIGRAQKTESEYRDKVVASLPEQNENNSIETPQDKNPSKRNQNEEISSSKLFGMPILTAGDLKQRQKMKKKQGYCECCQMKYDSLDKHLREEEHRQFARDKNNFKHLDLIIKTVHSPAKFLQKVLHRHCVQNNEKKRDSRSTEETPLNDELKSPQKQTRSRSMTPRKSKDLEHLKENDICRRLISSRHSLSISGVKVHPSQQTTSFVDDLCTPNEKKQALISPCSVVMNTINLDDIGGKSAKTDLPPLSLIKQKKLIIRNMAIGSLQVASTSPDKIRCEKEGETIKKQCSEDSESGISKSVYFSSDYSGSDSHPSSEEVTFKPKTEKVTMPNTNLPIKNVNSKNDISSDYYESKVRSARKQLAKKSPKNRILNLNNLCKIKKHSIKKVKKKVNTSEGGHSSSQPLKQTKTILQQLDKLSASSPINKAPNTPISIFPIDMNEKCLKFSEKGGRKSRNSMEVQYHDFMIFDSLIEVTKKSKKTSTKSAAEVETNEVEANGKLKQKLTSESKSIGNIASQSKASKHVEDQNIRNPKSASVISISSKQRHNVRYSMSYSSQTITSVSSGDHVKHQSSKRHSSEIQEINKSDESQICQICSYPKHLSSQTQNTASSEDAACSSEKNRIDYCNSEHSELVRKIRRSSKSLSSQNMVSVSSEDTAKSNSVSNSSQVVRKNQKRSKPSSMFTQRIISSDSQKKETSESDRSHYVCKNRQIFRDTNTESENKDSLISQMSGITKLPDSQKNKFQGTSDTICSQDSKLFQNVIVELEPLKIMAQTNKSIFQGNCEQCHEIPINFNPSPVFKKSPALRNQDNLSVTGFQSDILPEAGSENIVSPRSEVSSTLRRRVKRQKQSYHKLSASKSTGNVSHEPLSTDFNTTRRSLHSELHEVSITPKSGSHIKSVKTTESDSNLNIFNMSNNVVDNKIKERCSSEITSVTGSKRYKLNQSWRVLSDRSVSKLLESEQDPAPFLGFEEKDTASLPISNLSYEDQSEIDLDDSYDWVIKDTASDENDFDDLVPNCSYSSPSKASDSSWLDACEDYVMSSVSKSLLSSCSSNPSTNRKKSKLSLKRGRSKSDDNHKIELTPRKLRKRHQTGNALFPLAKSDVPEFVELKVEEKSVDEDIVFNFNSPQKIKHELSVCDIKYEVFPLKSTEKRKIFKTRPPKKRKYQMKYFKNDSRASPKNSPKDLHRLRNLKNPQAQFIVVTPPKNAVKT</sequence>
<keyword evidence="1" id="KW-0479">Metal-binding</keyword>
<feature type="region of interest" description="Disordered" evidence="5">
    <location>
        <begin position="77"/>
        <end position="123"/>
    </location>
</feature>
<dbReference type="GeneID" id="20249642"/>
<dbReference type="PROSITE" id="PS51265">
    <property type="entry name" value="ZF_DBF4"/>
    <property type="match status" value="1"/>
</dbReference>
<feature type="domain" description="DBF4-type" evidence="6">
    <location>
        <begin position="302"/>
        <end position="351"/>
    </location>
</feature>
<feature type="region of interest" description="Disordered" evidence="5">
    <location>
        <begin position="872"/>
        <end position="937"/>
    </location>
</feature>
<feature type="region of interest" description="Disordered" evidence="5">
    <location>
        <begin position="793"/>
        <end position="818"/>
    </location>
</feature>
<accession>V3ZZE9</accession>
<dbReference type="Proteomes" id="UP000030746">
    <property type="component" value="Unassembled WGS sequence"/>
</dbReference>
<dbReference type="InterPro" id="IPR038545">
    <property type="entry name" value="Znf_DBF_sf"/>
</dbReference>
<evidence type="ECO:0000256" key="5">
    <source>
        <dbReference type="SAM" id="MobiDB-lite"/>
    </source>
</evidence>
<feature type="compositionally biased region" description="Low complexity" evidence="5">
    <location>
        <begin position="876"/>
        <end position="905"/>
    </location>
</feature>
<dbReference type="Gene3D" id="6.10.250.3410">
    <property type="entry name" value="DBF zinc finger"/>
    <property type="match status" value="1"/>
</dbReference>
<dbReference type="OrthoDB" id="21380at2759"/>
<name>V3ZZE9_LOTGI</name>
<dbReference type="Pfam" id="PF07535">
    <property type="entry name" value="zf-DBF"/>
    <property type="match status" value="1"/>
</dbReference>
<feature type="compositionally biased region" description="Low complexity" evidence="5">
    <location>
        <begin position="1281"/>
        <end position="1290"/>
    </location>
</feature>
<dbReference type="GO" id="GO:0003676">
    <property type="term" value="F:nucleic acid binding"/>
    <property type="evidence" value="ECO:0007669"/>
    <property type="project" value="InterPro"/>
</dbReference>
<keyword evidence="3" id="KW-0862">Zinc</keyword>
<reference evidence="7 8" key="1">
    <citation type="journal article" date="2013" name="Nature">
        <title>Insights into bilaterian evolution from three spiralian genomes.</title>
        <authorList>
            <person name="Simakov O."/>
            <person name="Marletaz F."/>
            <person name="Cho S.J."/>
            <person name="Edsinger-Gonzales E."/>
            <person name="Havlak P."/>
            <person name="Hellsten U."/>
            <person name="Kuo D.H."/>
            <person name="Larsson T."/>
            <person name="Lv J."/>
            <person name="Arendt D."/>
            <person name="Savage R."/>
            <person name="Osoegawa K."/>
            <person name="de Jong P."/>
            <person name="Grimwood J."/>
            <person name="Chapman J.A."/>
            <person name="Shapiro H."/>
            <person name="Aerts A."/>
            <person name="Otillar R.P."/>
            <person name="Terry A.Y."/>
            <person name="Boore J.L."/>
            <person name="Grigoriev I.V."/>
            <person name="Lindberg D.R."/>
            <person name="Seaver E.C."/>
            <person name="Weisblat D.A."/>
            <person name="Putnam N.H."/>
            <person name="Rokhsar D.S."/>
        </authorList>
    </citation>
    <scope>NUCLEOTIDE SEQUENCE [LARGE SCALE GENOMIC DNA]</scope>
</reference>
<feature type="compositionally biased region" description="Basic and acidic residues" evidence="5">
    <location>
        <begin position="266"/>
        <end position="277"/>
    </location>
</feature>
<feature type="compositionally biased region" description="Basic and acidic residues" evidence="5">
    <location>
        <begin position="1405"/>
        <end position="1422"/>
    </location>
</feature>
<dbReference type="EMBL" id="KB202793">
    <property type="protein sequence ID" value="ESO88035.1"/>
    <property type="molecule type" value="Genomic_DNA"/>
</dbReference>
<feature type="compositionally biased region" description="Basic and acidic residues" evidence="5">
    <location>
        <begin position="926"/>
        <end position="937"/>
    </location>
</feature>
<proteinExistence type="predicted"/>
<dbReference type="GO" id="GO:0010571">
    <property type="term" value="P:positive regulation of nuclear cell cycle DNA replication"/>
    <property type="evidence" value="ECO:0007669"/>
    <property type="project" value="TreeGrafter"/>
</dbReference>
<feature type="compositionally biased region" description="Polar residues" evidence="5">
    <location>
        <begin position="1063"/>
        <end position="1074"/>
    </location>
</feature>
<feature type="compositionally biased region" description="Polar residues" evidence="5">
    <location>
        <begin position="763"/>
        <end position="776"/>
    </location>
</feature>
<dbReference type="HOGENOM" id="CLU_251639_0_0_1"/>
<evidence type="ECO:0000259" key="6">
    <source>
        <dbReference type="PROSITE" id="PS51265"/>
    </source>
</evidence>
<keyword evidence="8" id="KW-1185">Reference proteome</keyword>
<feature type="compositionally biased region" description="Polar residues" evidence="5">
    <location>
        <begin position="913"/>
        <end position="925"/>
    </location>
</feature>
<feature type="region of interest" description="Disordered" evidence="5">
    <location>
        <begin position="1063"/>
        <end position="1106"/>
    </location>
</feature>
<feature type="compositionally biased region" description="Polar residues" evidence="5">
    <location>
        <begin position="77"/>
        <end position="87"/>
    </location>
</feature>
<feature type="compositionally biased region" description="Polar residues" evidence="5">
    <location>
        <begin position="388"/>
        <end position="399"/>
    </location>
</feature>
<evidence type="ECO:0000256" key="3">
    <source>
        <dbReference type="ARBA" id="ARBA00022833"/>
    </source>
</evidence>